<dbReference type="FunCoup" id="I1CMR8">
    <property type="interactions" value="87"/>
</dbReference>
<gene>
    <name evidence="4" type="ORF">RO3G_14459</name>
</gene>
<dbReference type="RefSeq" id="XP_067525144.1">
    <property type="nucleotide sequence ID" value="XM_067669043.1"/>
</dbReference>
<dbReference type="GO" id="GO:0008180">
    <property type="term" value="C:COP9 signalosome"/>
    <property type="evidence" value="ECO:0007669"/>
    <property type="project" value="UniProtKB-KW"/>
</dbReference>
<keyword evidence="5" id="KW-1185">Reference proteome</keyword>
<dbReference type="AlphaFoldDB" id="I1CMR8"/>
<dbReference type="SMART" id="SM00088">
    <property type="entry name" value="PINT"/>
    <property type="match status" value="1"/>
</dbReference>
<dbReference type="Proteomes" id="UP000009138">
    <property type="component" value="Unassembled WGS sequence"/>
</dbReference>
<dbReference type="STRING" id="246409.I1CMR8"/>
<keyword evidence="2" id="KW-0736">Signalosome</keyword>
<dbReference type="GeneID" id="93621424"/>
<dbReference type="OMA" id="GTYKQFR"/>
<dbReference type="InParanoid" id="I1CMR8"/>
<dbReference type="InterPro" id="IPR000717">
    <property type="entry name" value="PCI_dom"/>
</dbReference>
<dbReference type="eggNOG" id="KOG3250">
    <property type="taxonomic scope" value="Eukaryota"/>
</dbReference>
<evidence type="ECO:0000313" key="4">
    <source>
        <dbReference type="EMBL" id="EIE89748.1"/>
    </source>
</evidence>
<accession>I1CMR8</accession>
<name>I1CMR8_RHIO9</name>
<evidence type="ECO:0000256" key="1">
    <source>
        <dbReference type="ARBA" id="ARBA00008482"/>
    </source>
</evidence>
<reference evidence="4 5" key="1">
    <citation type="journal article" date="2009" name="PLoS Genet.">
        <title>Genomic analysis of the basal lineage fungus Rhizopus oryzae reveals a whole-genome duplication.</title>
        <authorList>
            <person name="Ma L.-J."/>
            <person name="Ibrahim A.S."/>
            <person name="Skory C."/>
            <person name="Grabherr M.G."/>
            <person name="Burger G."/>
            <person name="Butler M."/>
            <person name="Elias M."/>
            <person name="Idnurm A."/>
            <person name="Lang B.F."/>
            <person name="Sone T."/>
            <person name="Abe A."/>
            <person name="Calvo S.E."/>
            <person name="Corrochano L.M."/>
            <person name="Engels R."/>
            <person name="Fu J."/>
            <person name="Hansberg W."/>
            <person name="Kim J.-M."/>
            <person name="Kodira C.D."/>
            <person name="Koehrsen M.J."/>
            <person name="Liu B."/>
            <person name="Miranda-Saavedra D."/>
            <person name="O'Leary S."/>
            <person name="Ortiz-Castellanos L."/>
            <person name="Poulter R."/>
            <person name="Rodriguez-Romero J."/>
            <person name="Ruiz-Herrera J."/>
            <person name="Shen Y.-Q."/>
            <person name="Zeng Q."/>
            <person name="Galagan J."/>
            <person name="Birren B.W."/>
            <person name="Cuomo C.A."/>
            <person name="Wickes B.L."/>
        </authorList>
    </citation>
    <scope>NUCLEOTIDE SEQUENCE [LARGE SCALE GENOMIC DNA]</scope>
    <source>
        <strain evidence="5">RA 99-880 / ATCC MYA-4621 / FGSC 9543 / NRRL 43880</strain>
    </source>
</reference>
<feature type="domain" description="PCI" evidence="3">
    <location>
        <begin position="1"/>
        <end position="160"/>
    </location>
</feature>
<protein>
    <recommendedName>
        <fullName evidence="3">PCI domain-containing protein</fullName>
    </recommendedName>
</protein>
<organism evidence="4 5">
    <name type="scientific">Rhizopus delemar (strain RA 99-880 / ATCC MYA-4621 / FGSC 9543 / NRRL 43880)</name>
    <name type="common">Mucormycosis agent</name>
    <name type="synonym">Rhizopus arrhizus var. delemar</name>
    <dbReference type="NCBI Taxonomy" id="246409"/>
    <lineage>
        <taxon>Eukaryota</taxon>
        <taxon>Fungi</taxon>
        <taxon>Fungi incertae sedis</taxon>
        <taxon>Mucoromycota</taxon>
        <taxon>Mucoromycotina</taxon>
        <taxon>Mucoromycetes</taxon>
        <taxon>Mucorales</taxon>
        <taxon>Mucorineae</taxon>
        <taxon>Rhizopodaceae</taxon>
        <taxon>Rhizopus</taxon>
    </lineage>
</organism>
<dbReference type="PANTHER" id="PTHR15350:SF5">
    <property type="entry name" value="COP9 SIGNALOSOME COMPLEX SUBUNIT 7"/>
    <property type="match status" value="1"/>
</dbReference>
<evidence type="ECO:0000313" key="5">
    <source>
        <dbReference type="Proteomes" id="UP000009138"/>
    </source>
</evidence>
<dbReference type="OrthoDB" id="10265275at2759"/>
<dbReference type="InterPro" id="IPR045237">
    <property type="entry name" value="COPS7/eIF3m"/>
</dbReference>
<dbReference type="PROSITE" id="PS50250">
    <property type="entry name" value="PCI"/>
    <property type="match status" value="1"/>
</dbReference>
<evidence type="ECO:0000256" key="2">
    <source>
        <dbReference type="ARBA" id="ARBA00022790"/>
    </source>
</evidence>
<dbReference type="VEuPathDB" id="FungiDB:RO3G_14459"/>
<dbReference type="Pfam" id="PF01399">
    <property type="entry name" value="PCI"/>
    <property type="match status" value="1"/>
</dbReference>
<comment type="similarity">
    <text evidence="1">Belongs to the CSN7/EIF3M family. CSN7 subfamily.</text>
</comment>
<dbReference type="Pfam" id="PF22061">
    <property type="entry name" value="CSN7_HB_subdom"/>
    <property type="match status" value="1"/>
</dbReference>
<proteinExistence type="inferred from homology"/>
<sequence>MVQSNLSSHQKLEPFLLLSKSAKGVANCKLIIDALNAPGVYVFTELYEAPNVVEASQLPEVAPYYNLLRIFLYGTFNDYQQQKANLPALTELQTKKLLQLTLVTLSETSQTLSYEILQRELNIPTVRELEDLIMDAMYNGLVTGKLDQRQRQLQVMKTIGRDLGPYQLDETMEALRAWSTQTSRLLGLLDAKIDYLKESVRDSEQAKLDYGHQLEEVRKEIRENTKNNITLPNEILQMDETSQKKARDIYNIRQRGFFAIQQLNLVNDLYCSTSLHTSFTATS</sequence>
<dbReference type="EMBL" id="CH476745">
    <property type="protein sequence ID" value="EIE89748.1"/>
    <property type="molecule type" value="Genomic_DNA"/>
</dbReference>
<evidence type="ECO:0000259" key="3">
    <source>
        <dbReference type="PROSITE" id="PS50250"/>
    </source>
</evidence>
<dbReference type="PANTHER" id="PTHR15350">
    <property type="entry name" value="COP9 SIGNALOSOME COMPLEX SUBUNIT 7/DENDRITIC CELL PROTEIN GA17"/>
    <property type="match status" value="1"/>
</dbReference>